<dbReference type="AlphaFoldDB" id="A0A8J2I930"/>
<gene>
    <name evidence="3" type="ORF">ALTATR162_LOCUS9252</name>
</gene>
<dbReference type="RefSeq" id="XP_043172820.1">
    <property type="nucleotide sequence ID" value="XM_043316885.1"/>
</dbReference>
<feature type="region of interest" description="Disordered" evidence="1">
    <location>
        <begin position="622"/>
        <end position="756"/>
    </location>
</feature>
<feature type="region of interest" description="Disordered" evidence="1">
    <location>
        <begin position="228"/>
        <end position="315"/>
    </location>
</feature>
<dbReference type="OrthoDB" id="3695086at2759"/>
<accession>A0A8J2I930</accession>
<keyword evidence="2" id="KW-0732">Signal</keyword>
<comment type="caution">
    <text evidence="3">The sequence shown here is derived from an EMBL/GenBank/DDBJ whole genome shotgun (WGS) entry which is preliminary data.</text>
</comment>
<feature type="signal peptide" evidence="2">
    <location>
        <begin position="1"/>
        <end position="16"/>
    </location>
</feature>
<dbReference type="EMBL" id="CAJRGZ010000023">
    <property type="protein sequence ID" value="CAG5179427.1"/>
    <property type="molecule type" value="Genomic_DNA"/>
</dbReference>
<evidence type="ECO:0000256" key="1">
    <source>
        <dbReference type="SAM" id="MobiDB-lite"/>
    </source>
</evidence>
<feature type="compositionally biased region" description="Polar residues" evidence="1">
    <location>
        <begin position="301"/>
        <end position="315"/>
    </location>
</feature>
<feature type="compositionally biased region" description="Low complexity" evidence="1">
    <location>
        <begin position="774"/>
        <end position="797"/>
    </location>
</feature>
<feature type="compositionally biased region" description="Acidic residues" evidence="1">
    <location>
        <begin position="630"/>
        <end position="674"/>
    </location>
</feature>
<protein>
    <submittedName>
        <fullName evidence="3">Uncharacterized protein</fullName>
    </submittedName>
</protein>
<evidence type="ECO:0000313" key="3">
    <source>
        <dbReference type="EMBL" id="CAG5179427.1"/>
    </source>
</evidence>
<feature type="region of interest" description="Disordered" evidence="1">
    <location>
        <begin position="774"/>
        <end position="798"/>
    </location>
</feature>
<organism evidence="3 4">
    <name type="scientific">Alternaria atra</name>
    <dbReference type="NCBI Taxonomy" id="119953"/>
    <lineage>
        <taxon>Eukaryota</taxon>
        <taxon>Fungi</taxon>
        <taxon>Dikarya</taxon>
        <taxon>Ascomycota</taxon>
        <taxon>Pezizomycotina</taxon>
        <taxon>Dothideomycetes</taxon>
        <taxon>Pleosporomycetidae</taxon>
        <taxon>Pleosporales</taxon>
        <taxon>Pleosporineae</taxon>
        <taxon>Pleosporaceae</taxon>
        <taxon>Alternaria</taxon>
        <taxon>Alternaria sect. Ulocladioides</taxon>
    </lineage>
</organism>
<feature type="compositionally biased region" description="Low complexity" evidence="1">
    <location>
        <begin position="232"/>
        <end position="257"/>
    </location>
</feature>
<dbReference type="GeneID" id="67021453"/>
<feature type="compositionally biased region" description="Polar residues" evidence="1">
    <location>
        <begin position="336"/>
        <end position="345"/>
    </location>
</feature>
<feature type="chain" id="PRO_5035286761" evidence="2">
    <location>
        <begin position="17"/>
        <end position="889"/>
    </location>
</feature>
<proteinExistence type="predicted"/>
<evidence type="ECO:0000256" key="2">
    <source>
        <dbReference type="SAM" id="SignalP"/>
    </source>
</evidence>
<feature type="compositionally biased region" description="Low complexity" evidence="1">
    <location>
        <begin position="696"/>
        <end position="705"/>
    </location>
</feature>
<sequence>MKTVLRLLTLSQSIHALAFNLALAAAIERSGRPTPTITKTIYHTEVQRLSNNYMSYCGRSGGAISNKSAASSIERIVEDESIYAASSTLPAYLLPRKPGGEMPTVSQLPVTGVPGIFNTKEAGPRSSNYAIKHGRTVNPEFGTINTRNANLYNLRVALAPGGYIFVYMPNSTASTFCEGQVERGSDVGPKVRELYLAVLNAKKEVAIPVHGEDVASFCLEFDSTENIDSPMSSKAAESSGATASSSKEKATTTSSSDESSESTRRQSKHTSSKATASEVDSDTSSSTTKSRNSYTEDNGDGSETSEFAKHASTSMISSDPSLITLVSATDIASKTKAKSLSSEASGDTPDAVESSLTLTKRKSTDVESSKSETRTTSHSTKTESKTSEDEQTEDTSSSTPSLKKNHGSHTISTDSDASFTLRATPAALPASTTPDTSTDELFTVSSMNSWYPYISEYLETATDSTLTADSAELSPITTTDSINGVVKLGRRVALTAAVQSTGAEHVPHLTDSSMNYNSYYSWVGTVSTKQLSDHGKTSPTGISVPSTNAAMKRLTSPFLFWRRDNKVRSTEVLNSRMKGSGPDDEPEQEKKEFFNIAVEDKEPTRVIADTTRVKYEEALATELAHKQQDDEMEDDDDDVNDEDEGEANAADEEQTPDEEAEPDMEDNGDEDEEPTSTKSESSHTKTSADHDDDADATPTTGTSADVNDENTPTKSNPADDAEEPTPTFKAIDDTPPEDNGDDLDNDPSTMPFSHKSKANIPSLAAGVSFEFPPTTTTTSSPLHAPTPAPTAKASIPTEPIIWDPDCPQFSTSIMTAPDGLPSTVPMAVGLGCWRAFLPSSLNNKNETSGTAARPLHATPSAGSIFSDAQNRQFGVFCWCVIGFIFVQFL</sequence>
<evidence type="ECO:0000313" key="4">
    <source>
        <dbReference type="Proteomes" id="UP000676310"/>
    </source>
</evidence>
<reference evidence="3" key="1">
    <citation type="submission" date="2021-05" db="EMBL/GenBank/DDBJ databases">
        <authorList>
            <person name="Stam R."/>
        </authorList>
    </citation>
    <scope>NUCLEOTIDE SEQUENCE</scope>
    <source>
        <strain evidence="3">CS162</strain>
    </source>
</reference>
<feature type="compositionally biased region" description="Basic and acidic residues" evidence="1">
    <location>
        <begin position="362"/>
        <end position="388"/>
    </location>
</feature>
<dbReference type="Proteomes" id="UP000676310">
    <property type="component" value="Unassembled WGS sequence"/>
</dbReference>
<feature type="compositionally biased region" description="Basic and acidic residues" evidence="1">
    <location>
        <begin position="680"/>
        <end position="689"/>
    </location>
</feature>
<feature type="compositionally biased region" description="Acidic residues" evidence="1">
    <location>
        <begin position="734"/>
        <end position="745"/>
    </location>
</feature>
<feature type="compositionally biased region" description="Polar residues" evidence="1">
    <location>
        <begin position="408"/>
        <end position="418"/>
    </location>
</feature>
<name>A0A8J2I930_9PLEO</name>
<feature type="region of interest" description="Disordered" evidence="1">
    <location>
        <begin position="336"/>
        <end position="418"/>
    </location>
</feature>
<keyword evidence="4" id="KW-1185">Reference proteome</keyword>
<feature type="compositionally biased region" description="Low complexity" evidence="1">
    <location>
        <begin position="275"/>
        <end position="295"/>
    </location>
</feature>